<dbReference type="PANTHER" id="PTHR23110:SF99">
    <property type="entry name" value="BROAD-COMPLEX CORE PROTEIN ISOFORM 6"/>
    <property type="match status" value="1"/>
</dbReference>
<reference evidence="5" key="1">
    <citation type="journal article" date="2023" name="G3 (Bethesda)">
        <title>Whole genome assemblies of Zophobas morio and Tenebrio molitor.</title>
        <authorList>
            <person name="Kaur S."/>
            <person name="Stinson S.A."/>
            <person name="diCenzo G.C."/>
        </authorList>
    </citation>
    <scope>NUCLEOTIDE SEQUENCE</scope>
    <source>
        <strain evidence="5">QUZm001</strain>
    </source>
</reference>
<feature type="domain" description="BTB" evidence="4">
    <location>
        <begin position="30"/>
        <end position="96"/>
    </location>
</feature>
<dbReference type="Gene3D" id="3.30.710.10">
    <property type="entry name" value="Potassium Channel Kv1.1, Chain A"/>
    <property type="match status" value="1"/>
</dbReference>
<comment type="caution">
    <text evidence="5">The sequence shown here is derived from an EMBL/GenBank/DDBJ whole genome shotgun (WGS) entry which is preliminary data.</text>
</comment>
<dbReference type="PROSITE" id="PS50097">
    <property type="entry name" value="BTB"/>
    <property type="match status" value="1"/>
</dbReference>
<dbReference type="GO" id="GO:0005634">
    <property type="term" value="C:nucleus"/>
    <property type="evidence" value="ECO:0007669"/>
    <property type="project" value="UniProtKB-SubCell"/>
</dbReference>
<dbReference type="CDD" id="cd18315">
    <property type="entry name" value="BTB_POZ_BAB-like"/>
    <property type="match status" value="1"/>
</dbReference>
<dbReference type="InterPro" id="IPR051095">
    <property type="entry name" value="Dros_DevTransReg"/>
</dbReference>
<comment type="subcellular location">
    <subcellularLocation>
        <location evidence="1">Nucleus</location>
    </subcellularLocation>
</comment>
<dbReference type="GO" id="GO:0006357">
    <property type="term" value="P:regulation of transcription by RNA polymerase II"/>
    <property type="evidence" value="ECO:0007669"/>
    <property type="project" value="TreeGrafter"/>
</dbReference>
<feature type="compositionally biased region" description="Basic and acidic residues" evidence="3">
    <location>
        <begin position="128"/>
        <end position="152"/>
    </location>
</feature>
<dbReference type="Proteomes" id="UP001168821">
    <property type="component" value="Unassembled WGS sequence"/>
</dbReference>
<evidence type="ECO:0000256" key="1">
    <source>
        <dbReference type="ARBA" id="ARBA00004123"/>
    </source>
</evidence>
<dbReference type="InterPro" id="IPR000210">
    <property type="entry name" value="BTB/POZ_dom"/>
</dbReference>
<name>A0AA38HYW6_9CUCU</name>
<dbReference type="SUPFAM" id="SSF54695">
    <property type="entry name" value="POZ domain"/>
    <property type="match status" value="1"/>
</dbReference>
<dbReference type="PANTHER" id="PTHR23110">
    <property type="entry name" value="BTB DOMAIN TRANSCRIPTION FACTOR"/>
    <property type="match status" value="1"/>
</dbReference>
<feature type="non-terminal residue" evidence="5">
    <location>
        <position position="195"/>
    </location>
</feature>
<dbReference type="SMART" id="SM00225">
    <property type="entry name" value="BTB"/>
    <property type="match status" value="1"/>
</dbReference>
<protein>
    <recommendedName>
        <fullName evidence="4">BTB domain-containing protein</fullName>
    </recommendedName>
</protein>
<proteinExistence type="predicted"/>
<evidence type="ECO:0000313" key="6">
    <source>
        <dbReference type="Proteomes" id="UP001168821"/>
    </source>
</evidence>
<keyword evidence="6" id="KW-1185">Reference proteome</keyword>
<feature type="region of interest" description="Disordered" evidence="3">
    <location>
        <begin position="121"/>
        <end position="195"/>
    </location>
</feature>
<dbReference type="AlphaFoldDB" id="A0AA38HYW6"/>
<evidence type="ECO:0000313" key="5">
    <source>
        <dbReference type="EMBL" id="KAJ3646930.1"/>
    </source>
</evidence>
<sequence>MSEQFVLRWHYQEFTLLKNLTSFLENDILTDVTISVDSHTVKAHKLVLAMCSVYFFQLFQEMADTQHPVIVLHNVALSDIKAVLAFIYRGQCVVDREQLPGLLSLARLLKIQGLCDMKVPDKPIQADTSDKRPPPKEIPLETPPRPDERDATPPRPPLWDKPAESKSRPSPRPATNLHLADFADVPLKPDEDDDP</sequence>
<dbReference type="EMBL" id="JALNTZ010000007">
    <property type="protein sequence ID" value="KAJ3646930.1"/>
    <property type="molecule type" value="Genomic_DNA"/>
</dbReference>
<evidence type="ECO:0000256" key="3">
    <source>
        <dbReference type="SAM" id="MobiDB-lite"/>
    </source>
</evidence>
<accession>A0AA38HYW6</accession>
<dbReference type="Pfam" id="PF00651">
    <property type="entry name" value="BTB"/>
    <property type="match status" value="1"/>
</dbReference>
<keyword evidence="2" id="KW-0539">Nucleus</keyword>
<evidence type="ECO:0000259" key="4">
    <source>
        <dbReference type="PROSITE" id="PS50097"/>
    </source>
</evidence>
<evidence type="ECO:0000256" key="2">
    <source>
        <dbReference type="ARBA" id="ARBA00023242"/>
    </source>
</evidence>
<dbReference type="InterPro" id="IPR011333">
    <property type="entry name" value="SKP1/BTB/POZ_sf"/>
</dbReference>
<organism evidence="5 6">
    <name type="scientific">Zophobas morio</name>
    <dbReference type="NCBI Taxonomy" id="2755281"/>
    <lineage>
        <taxon>Eukaryota</taxon>
        <taxon>Metazoa</taxon>
        <taxon>Ecdysozoa</taxon>
        <taxon>Arthropoda</taxon>
        <taxon>Hexapoda</taxon>
        <taxon>Insecta</taxon>
        <taxon>Pterygota</taxon>
        <taxon>Neoptera</taxon>
        <taxon>Endopterygota</taxon>
        <taxon>Coleoptera</taxon>
        <taxon>Polyphaga</taxon>
        <taxon>Cucujiformia</taxon>
        <taxon>Tenebrionidae</taxon>
        <taxon>Zophobas</taxon>
    </lineage>
</organism>
<gene>
    <name evidence="5" type="ORF">Zmor_024488</name>
</gene>